<dbReference type="InterPro" id="IPR036942">
    <property type="entry name" value="Beta-barrel_TonB_sf"/>
</dbReference>
<accession>A0A7Y7IX87</accession>
<feature type="domain" description="TonB-dependent receptor plug" evidence="13">
    <location>
        <begin position="105"/>
        <end position="225"/>
    </location>
</feature>
<evidence type="ECO:0000256" key="10">
    <source>
        <dbReference type="SAM" id="MobiDB-lite"/>
    </source>
</evidence>
<evidence type="ECO:0000259" key="12">
    <source>
        <dbReference type="Pfam" id="PF00593"/>
    </source>
</evidence>
<dbReference type="AlphaFoldDB" id="A0A7Y7IX87"/>
<evidence type="ECO:0000256" key="5">
    <source>
        <dbReference type="ARBA" id="ARBA00023077"/>
    </source>
</evidence>
<keyword evidence="14" id="KW-0675">Receptor</keyword>
<keyword evidence="6 8" id="KW-0472">Membrane</keyword>
<evidence type="ECO:0000256" key="1">
    <source>
        <dbReference type="ARBA" id="ARBA00004571"/>
    </source>
</evidence>
<evidence type="ECO:0000256" key="4">
    <source>
        <dbReference type="ARBA" id="ARBA00022692"/>
    </source>
</evidence>
<dbReference type="Proteomes" id="UP000534870">
    <property type="component" value="Unassembled WGS sequence"/>
</dbReference>
<dbReference type="CDD" id="cd01347">
    <property type="entry name" value="ligand_gated_channel"/>
    <property type="match status" value="1"/>
</dbReference>
<dbReference type="PANTHER" id="PTHR47234:SF3">
    <property type="entry name" value="SECRETIN_TONB SHORT N-TERMINAL DOMAIN-CONTAINING PROTEIN"/>
    <property type="match status" value="1"/>
</dbReference>
<dbReference type="InterPro" id="IPR039426">
    <property type="entry name" value="TonB-dep_rcpt-like"/>
</dbReference>
<name>A0A7Y7IX87_9PROT</name>
<dbReference type="GO" id="GO:0009279">
    <property type="term" value="C:cell outer membrane"/>
    <property type="evidence" value="ECO:0007669"/>
    <property type="project" value="UniProtKB-SubCell"/>
</dbReference>
<feature type="signal peptide" evidence="11">
    <location>
        <begin position="1"/>
        <end position="24"/>
    </location>
</feature>
<dbReference type="InterPro" id="IPR037066">
    <property type="entry name" value="Plug_dom_sf"/>
</dbReference>
<protein>
    <submittedName>
        <fullName evidence="14">TonB-dependent receptor</fullName>
    </submittedName>
</protein>
<reference evidence="14 15" key="1">
    <citation type="submission" date="2020-06" db="EMBL/GenBank/DDBJ databases">
        <title>Description of novel acetic acid bacteria.</title>
        <authorList>
            <person name="Sombolestani A."/>
        </authorList>
    </citation>
    <scope>NUCLEOTIDE SEQUENCE [LARGE SCALE GENOMIC DNA]</scope>
    <source>
        <strain evidence="14 15">LMG 31431</strain>
    </source>
</reference>
<feature type="domain" description="TonB-dependent receptor-like beta-barrel" evidence="12">
    <location>
        <begin position="338"/>
        <end position="816"/>
    </location>
</feature>
<evidence type="ECO:0000313" key="15">
    <source>
        <dbReference type="Proteomes" id="UP000534870"/>
    </source>
</evidence>
<evidence type="ECO:0000259" key="13">
    <source>
        <dbReference type="Pfam" id="PF07715"/>
    </source>
</evidence>
<evidence type="ECO:0000256" key="9">
    <source>
        <dbReference type="RuleBase" id="RU003357"/>
    </source>
</evidence>
<proteinExistence type="inferred from homology"/>
<dbReference type="Gene3D" id="2.40.170.20">
    <property type="entry name" value="TonB-dependent receptor, beta-barrel domain"/>
    <property type="match status" value="1"/>
</dbReference>
<evidence type="ECO:0000256" key="7">
    <source>
        <dbReference type="ARBA" id="ARBA00023237"/>
    </source>
</evidence>
<evidence type="ECO:0000256" key="3">
    <source>
        <dbReference type="ARBA" id="ARBA00022452"/>
    </source>
</evidence>
<feature type="chain" id="PRO_5031458397" evidence="11">
    <location>
        <begin position="25"/>
        <end position="858"/>
    </location>
</feature>
<gene>
    <name evidence="14" type="ORF">HUK84_11370</name>
</gene>
<feature type="compositionally biased region" description="Low complexity" evidence="10">
    <location>
        <begin position="28"/>
        <end position="38"/>
    </location>
</feature>
<dbReference type="InterPro" id="IPR012910">
    <property type="entry name" value="Plug_dom"/>
</dbReference>
<dbReference type="PROSITE" id="PS52016">
    <property type="entry name" value="TONB_DEPENDENT_REC_3"/>
    <property type="match status" value="1"/>
</dbReference>
<dbReference type="EMBL" id="JABXXP010000233">
    <property type="protein sequence ID" value="NVN11713.1"/>
    <property type="molecule type" value="Genomic_DNA"/>
</dbReference>
<organism evidence="14 15">
    <name type="scientific">Nguyenibacter vanlangensis</name>
    <dbReference type="NCBI Taxonomy" id="1216886"/>
    <lineage>
        <taxon>Bacteria</taxon>
        <taxon>Pseudomonadati</taxon>
        <taxon>Pseudomonadota</taxon>
        <taxon>Alphaproteobacteria</taxon>
        <taxon>Acetobacterales</taxon>
        <taxon>Acetobacteraceae</taxon>
        <taxon>Nguyenibacter</taxon>
    </lineage>
</organism>
<sequence length="858" mass="92620">MTLRRSLIAATILAIQCDISGALAQSATSGSTAPSAASAHRHVSKAKKKVRPSAQQVSPATRAHFVNRPAPAAVVAPVAAPVYHAPPDSGEAVIVTGTHAFNRHARDSTAPITVISAATLTRTGQVNLADALTRMDPSITQEAMGADAGALTSSIRMRGLNPNEVLVLVDGKRRHTTANIYADQGPQQGSTPVDLNMLPANAIDHIEILRDGAAAMYGSDAIAGVVNIITKKTAHGLNLSGQTGANAYNGDGWQYQTNLDGGFGFGDDGYVHIAGQVMHADHMVPPGAHDLRSVPGNVDYTPGVNFPSNSNMIMSTPEETRENLLIDFGKTLTEGVQGYGQITYAHRHSEAYENYRTPTKAPALYPYGFSPLETIDENDFAATLGLKGDNFLGFDWDVSTTYGQDDDDIGNKNTANPNLYTKTGFSPTTVMAEQYSLAQWTNNADFRRRLKIANVVPVTVAFGAEHRLEQYQIWPGNPPSYELGGAQGYAGLMPQNAGKWGRDIWAGYLDGDFHPLPHWDLDFAGRFEHYTDFGDTENGKVSTRYDFTHRIAIRGTISNGFRAPTLPEEHFSALNVSPTGATGLLSTTGAAGRSVGALPLKPERSTSAEAGLVLEPVDGWHVSVDVYQINIRDRIFGSGTVGGNPALDAIDLTGATLPAGINNSDVFVNYFANVGSTRTQGLDIMSDYLLRLGEYGNVDLSMGINLNRTTVSHINTLANGMPSLNAQTASYLANGSPRSKIILQAHWTVGQWDVNVRQTRYGETKLLQSYEDQAGSLAYSNTQWLQFTNTPAWLTDLEVGYRVDRHWHVAIGANNIFNVRPRRLPLVVNYLGANQYDQNSSGIPFTGGFYYGRINANF</sequence>
<dbReference type="SUPFAM" id="SSF56935">
    <property type="entry name" value="Porins"/>
    <property type="match status" value="1"/>
</dbReference>
<dbReference type="InterPro" id="IPR000531">
    <property type="entry name" value="Beta-barrel_TonB"/>
</dbReference>
<comment type="caution">
    <text evidence="14">The sequence shown here is derived from an EMBL/GenBank/DDBJ whole genome shotgun (WGS) entry which is preliminary data.</text>
</comment>
<keyword evidence="2 8" id="KW-0813">Transport</keyword>
<dbReference type="PANTHER" id="PTHR47234">
    <property type="match status" value="1"/>
</dbReference>
<comment type="subcellular location">
    <subcellularLocation>
        <location evidence="1 8">Cell outer membrane</location>
        <topology evidence="1 8">Multi-pass membrane protein</topology>
    </subcellularLocation>
</comment>
<keyword evidence="3 8" id="KW-1134">Transmembrane beta strand</keyword>
<evidence type="ECO:0000256" key="11">
    <source>
        <dbReference type="SAM" id="SignalP"/>
    </source>
</evidence>
<evidence type="ECO:0000256" key="8">
    <source>
        <dbReference type="PROSITE-ProRule" id="PRU01360"/>
    </source>
</evidence>
<keyword evidence="4 8" id="KW-0812">Transmembrane</keyword>
<dbReference type="RefSeq" id="WP_176640398.1">
    <property type="nucleotide sequence ID" value="NZ_JABXXP010000233.1"/>
</dbReference>
<feature type="region of interest" description="Disordered" evidence="10">
    <location>
        <begin position="28"/>
        <end position="59"/>
    </location>
</feature>
<dbReference type="Gene3D" id="2.170.130.10">
    <property type="entry name" value="TonB-dependent receptor, plug domain"/>
    <property type="match status" value="1"/>
</dbReference>
<keyword evidence="11" id="KW-0732">Signal</keyword>
<keyword evidence="7 8" id="KW-0998">Cell outer membrane</keyword>
<dbReference type="Pfam" id="PF00593">
    <property type="entry name" value="TonB_dep_Rec_b-barrel"/>
    <property type="match status" value="1"/>
</dbReference>
<evidence type="ECO:0000256" key="2">
    <source>
        <dbReference type="ARBA" id="ARBA00022448"/>
    </source>
</evidence>
<evidence type="ECO:0000313" key="14">
    <source>
        <dbReference type="EMBL" id="NVN11713.1"/>
    </source>
</evidence>
<feature type="compositionally biased region" description="Basic residues" evidence="10">
    <location>
        <begin position="39"/>
        <end position="51"/>
    </location>
</feature>
<comment type="similarity">
    <text evidence="8 9">Belongs to the TonB-dependent receptor family.</text>
</comment>
<evidence type="ECO:0000256" key="6">
    <source>
        <dbReference type="ARBA" id="ARBA00023136"/>
    </source>
</evidence>
<keyword evidence="5 9" id="KW-0798">TonB box</keyword>
<dbReference type="Pfam" id="PF07715">
    <property type="entry name" value="Plug"/>
    <property type="match status" value="1"/>
</dbReference>